<gene>
    <name evidence="3" type="ORF">CXG81DRAFT_27966</name>
</gene>
<accession>A0A4V1IU44</accession>
<keyword evidence="2" id="KW-0732">Signal</keyword>
<name>A0A4V1IU44_9FUNG</name>
<dbReference type="Proteomes" id="UP000274922">
    <property type="component" value="Unassembled WGS sequence"/>
</dbReference>
<dbReference type="AlphaFoldDB" id="A0A4V1IU44"/>
<evidence type="ECO:0000256" key="2">
    <source>
        <dbReference type="SAM" id="SignalP"/>
    </source>
</evidence>
<keyword evidence="1" id="KW-0472">Membrane</keyword>
<keyword evidence="4" id="KW-1185">Reference proteome</keyword>
<evidence type="ECO:0000313" key="3">
    <source>
        <dbReference type="EMBL" id="RKO99267.1"/>
    </source>
</evidence>
<organism evidence="3 4">
    <name type="scientific">Caulochytrium protostelioides</name>
    <dbReference type="NCBI Taxonomy" id="1555241"/>
    <lineage>
        <taxon>Eukaryota</taxon>
        <taxon>Fungi</taxon>
        <taxon>Fungi incertae sedis</taxon>
        <taxon>Chytridiomycota</taxon>
        <taxon>Chytridiomycota incertae sedis</taxon>
        <taxon>Chytridiomycetes</taxon>
        <taxon>Caulochytriales</taxon>
        <taxon>Caulochytriaceae</taxon>
        <taxon>Caulochytrium</taxon>
    </lineage>
</organism>
<dbReference type="EMBL" id="ML014302">
    <property type="protein sequence ID" value="RKO99267.1"/>
    <property type="molecule type" value="Genomic_DNA"/>
</dbReference>
<keyword evidence="1" id="KW-0812">Transmembrane</keyword>
<feature type="transmembrane region" description="Helical" evidence="1">
    <location>
        <begin position="131"/>
        <end position="152"/>
    </location>
</feature>
<proteinExistence type="predicted"/>
<evidence type="ECO:0000256" key="1">
    <source>
        <dbReference type="SAM" id="Phobius"/>
    </source>
</evidence>
<reference evidence="4" key="1">
    <citation type="journal article" date="2018" name="Nat. Microbiol.">
        <title>Leveraging single-cell genomics to expand the fungal tree of life.</title>
        <authorList>
            <person name="Ahrendt S.R."/>
            <person name="Quandt C.A."/>
            <person name="Ciobanu D."/>
            <person name="Clum A."/>
            <person name="Salamov A."/>
            <person name="Andreopoulos B."/>
            <person name="Cheng J.F."/>
            <person name="Woyke T."/>
            <person name="Pelin A."/>
            <person name="Henrissat B."/>
            <person name="Reynolds N.K."/>
            <person name="Benny G.L."/>
            <person name="Smith M.E."/>
            <person name="James T.Y."/>
            <person name="Grigoriev I.V."/>
        </authorList>
    </citation>
    <scope>NUCLEOTIDE SEQUENCE [LARGE SCALE GENOMIC DNA]</scope>
    <source>
        <strain evidence="4">ATCC 52028</strain>
    </source>
</reference>
<evidence type="ECO:0000313" key="4">
    <source>
        <dbReference type="Proteomes" id="UP000274922"/>
    </source>
</evidence>
<sequence length="153" mass="14843">MPALRTLYPVSVLAIALMLGTTVAAQDALSSDPQVMGNGEGSGSDAAFVNADGAVGPPMIQMHAETGPNGAAPAGNILDSTITSAPLTAFNTDAAVAGTASAHQTGVAASATGIPQTGHGNSTVSAGFRPAVHMLGITMSTGAVLGAAMLMLV</sequence>
<protein>
    <submittedName>
        <fullName evidence="3">Uncharacterized protein</fullName>
    </submittedName>
</protein>
<keyword evidence="1" id="KW-1133">Transmembrane helix</keyword>
<feature type="signal peptide" evidence="2">
    <location>
        <begin position="1"/>
        <end position="25"/>
    </location>
</feature>
<feature type="chain" id="PRO_5020228523" evidence="2">
    <location>
        <begin position="26"/>
        <end position="153"/>
    </location>
</feature>